<protein>
    <submittedName>
        <fullName evidence="1">Uncharacterized protein</fullName>
    </submittedName>
</protein>
<evidence type="ECO:0000313" key="1">
    <source>
        <dbReference type="EMBL" id="GEK57166.1"/>
    </source>
</evidence>
<organism evidence="1 2">
    <name type="scientific">Marinococcus halophilus</name>
    <dbReference type="NCBI Taxonomy" id="1371"/>
    <lineage>
        <taxon>Bacteria</taxon>
        <taxon>Bacillati</taxon>
        <taxon>Bacillota</taxon>
        <taxon>Bacilli</taxon>
        <taxon>Bacillales</taxon>
        <taxon>Bacillaceae</taxon>
        <taxon>Marinococcus</taxon>
    </lineage>
</organism>
<dbReference type="OrthoDB" id="9795776at2"/>
<dbReference type="AlphaFoldDB" id="A0A510Y1I9"/>
<gene>
    <name evidence="1" type="ORF">MHA01_00710</name>
</gene>
<accession>A0A510Y1I9</accession>
<dbReference type="EMBL" id="BJUN01000001">
    <property type="protein sequence ID" value="GEK57166.1"/>
    <property type="molecule type" value="Genomic_DNA"/>
</dbReference>
<reference evidence="1 2" key="1">
    <citation type="submission" date="2019-07" db="EMBL/GenBank/DDBJ databases">
        <title>Whole genome shotgun sequence of Marinococcus halophilus NBRC 102359.</title>
        <authorList>
            <person name="Hosoyama A."/>
            <person name="Uohara A."/>
            <person name="Ohji S."/>
            <person name="Ichikawa N."/>
        </authorList>
    </citation>
    <scope>NUCLEOTIDE SEQUENCE [LARGE SCALE GENOMIC DNA]</scope>
    <source>
        <strain evidence="1 2">NBRC 102359</strain>
    </source>
</reference>
<keyword evidence="2" id="KW-1185">Reference proteome</keyword>
<comment type="caution">
    <text evidence="1">The sequence shown here is derived from an EMBL/GenBank/DDBJ whole genome shotgun (WGS) entry which is preliminary data.</text>
</comment>
<dbReference type="RefSeq" id="WP_094907787.1">
    <property type="nucleotide sequence ID" value="NZ_BJUN01000001.1"/>
</dbReference>
<dbReference type="Proteomes" id="UP000321051">
    <property type="component" value="Unassembled WGS sequence"/>
</dbReference>
<evidence type="ECO:0000313" key="2">
    <source>
        <dbReference type="Proteomes" id="UP000321051"/>
    </source>
</evidence>
<proteinExistence type="predicted"/>
<name>A0A510Y1I9_MARHA</name>
<sequence>MKTIYRIENEETMHGMWYRLDGTFDPFINRLTEGISKSLPMDFDERYSKGGRKWFSGCDNREQIQSWFSTKDAIELFKNGYRLFAFKSTQFVEEDVQTIFTREGIVEKHEIPLETLWNVQGAKL</sequence>